<feature type="non-terminal residue" evidence="2">
    <location>
        <position position="1"/>
    </location>
</feature>
<evidence type="ECO:0000313" key="2">
    <source>
        <dbReference type="EMBL" id="GFH27548.1"/>
    </source>
</evidence>
<name>A0A6A0A4Q6_HAELA</name>
<comment type="caution">
    <text evidence="2">The sequence shown here is derived from an EMBL/GenBank/DDBJ whole genome shotgun (WGS) entry which is preliminary data.</text>
</comment>
<feature type="region of interest" description="Disordered" evidence="1">
    <location>
        <begin position="51"/>
        <end position="80"/>
    </location>
</feature>
<evidence type="ECO:0000256" key="1">
    <source>
        <dbReference type="SAM" id="MobiDB-lite"/>
    </source>
</evidence>
<protein>
    <submittedName>
        <fullName evidence="2">Uncharacterized protein</fullName>
    </submittedName>
</protein>
<dbReference type="Proteomes" id="UP000485058">
    <property type="component" value="Unassembled WGS sequence"/>
</dbReference>
<dbReference type="EMBL" id="BLLF01003520">
    <property type="protein sequence ID" value="GFH27548.1"/>
    <property type="molecule type" value="Genomic_DNA"/>
</dbReference>
<evidence type="ECO:0000313" key="3">
    <source>
        <dbReference type="Proteomes" id="UP000485058"/>
    </source>
</evidence>
<feature type="compositionally biased region" description="Low complexity" evidence="1">
    <location>
        <begin position="51"/>
        <end position="61"/>
    </location>
</feature>
<proteinExistence type="predicted"/>
<organism evidence="2 3">
    <name type="scientific">Haematococcus lacustris</name>
    <name type="common">Green alga</name>
    <name type="synonym">Haematococcus pluvialis</name>
    <dbReference type="NCBI Taxonomy" id="44745"/>
    <lineage>
        <taxon>Eukaryota</taxon>
        <taxon>Viridiplantae</taxon>
        <taxon>Chlorophyta</taxon>
        <taxon>core chlorophytes</taxon>
        <taxon>Chlorophyceae</taxon>
        <taxon>CS clade</taxon>
        <taxon>Chlamydomonadales</taxon>
        <taxon>Haematococcaceae</taxon>
        <taxon>Haematococcus</taxon>
    </lineage>
</organism>
<dbReference type="AlphaFoldDB" id="A0A6A0A4Q6"/>
<sequence>PPGWLQCEVQLWLPPFLQYLSQEGGQLAKVLPNDVMRGWVAGSGLHPGVPLAGPAGPATAGSCSRRLQMTSSSGLHRQER</sequence>
<gene>
    <name evidence="2" type="ORF">HaLaN_25887</name>
</gene>
<keyword evidence="3" id="KW-1185">Reference proteome</keyword>
<feature type="compositionally biased region" description="Polar residues" evidence="1">
    <location>
        <begin position="65"/>
        <end position="80"/>
    </location>
</feature>
<accession>A0A6A0A4Q6</accession>
<reference evidence="2 3" key="1">
    <citation type="submission" date="2020-02" db="EMBL/GenBank/DDBJ databases">
        <title>Draft genome sequence of Haematococcus lacustris strain NIES-144.</title>
        <authorList>
            <person name="Morimoto D."/>
            <person name="Nakagawa S."/>
            <person name="Yoshida T."/>
            <person name="Sawayama S."/>
        </authorList>
    </citation>
    <scope>NUCLEOTIDE SEQUENCE [LARGE SCALE GENOMIC DNA]</scope>
    <source>
        <strain evidence="2 3">NIES-144</strain>
    </source>
</reference>